<sequence length="100" mass="10495">MTALVTAITTVVITAAVILGTAAPALAQTSHVGGGVWERSLTGVPGQGFVRSNYHHQNKCHGATAVGTHTERVSAPAGIWARAEASRARANNQQYWRNSC</sequence>
<keyword evidence="1" id="KW-0732">Signal</keyword>
<gene>
    <name evidence="2" type="ORF">HNR07_005351</name>
</gene>
<dbReference type="RefSeq" id="WP_184367341.1">
    <property type="nucleotide sequence ID" value="NZ_BAAAKM010000112.1"/>
</dbReference>
<keyword evidence="3" id="KW-1185">Reference proteome</keyword>
<evidence type="ECO:0000256" key="1">
    <source>
        <dbReference type="SAM" id="SignalP"/>
    </source>
</evidence>
<dbReference type="NCBIfam" id="TIGR01653">
    <property type="entry name" value="lactococcin_972"/>
    <property type="match status" value="1"/>
</dbReference>
<proteinExistence type="predicted"/>
<dbReference type="AlphaFoldDB" id="A0A840WDL5"/>
<reference evidence="2 3" key="1">
    <citation type="submission" date="2020-08" db="EMBL/GenBank/DDBJ databases">
        <title>Sequencing the genomes of 1000 actinobacteria strains.</title>
        <authorList>
            <person name="Klenk H.-P."/>
        </authorList>
    </citation>
    <scope>NUCLEOTIDE SEQUENCE [LARGE SCALE GENOMIC DNA]</scope>
    <source>
        <strain evidence="2 3">DSM 44598</strain>
    </source>
</reference>
<comment type="caution">
    <text evidence="2">The sequence shown here is derived from an EMBL/GenBank/DDBJ whole genome shotgun (WGS) entry which is preliminary data.</text>
</comment>
<accession>A0A840WDL5</accession>
<name>A0A840WDL5_9ACTN</name>
<dbReference type="Gene3D" id="2.60.40.2850">
    <property type="match status" value="1"/>
</dbReference>
<dbReference type="Pfam" id="PF09683">
    <property type="entry name" value="Lactococcin_972"/>
    <property type="match status" value="1"/>
</dbReference>
<dbReference type="InterPro" id="IPR006540">
    <property type="entry name" value="Lactococcin_972"/>
</dbReference>
<dbReference type="Proteomes" id="UP000579647">
    <property type="component" value="Unassembled WGS sequence"/>
</dbReference>
<feature type="signal peptide" evidence="1">
    <location>
        <begin position="1"/>
        <end position="27"/>
    </location>
</feature>
<evidence type="ECO:0000313" key="2">
    <source>
        <dbReference type="EMBL" id="MBB5494214.1"/>
    </source>
</evidence>
<dbReference type="EMBL" id="JACHDO010000001">
    <property type="protein sequence ID" value="MBB5494214.1"/>
    <property type="molecule type" value="Genomic_DNA"/>
</dbReference>
<feature type="chain" id="PRO_5032622596" evidence="1">
    <location>
        <begin position="28"/>
        <end position="100"/>
    </location>
</feature>
<protein>
    <submittedName>
        <fullName evidence="2">Lactococcin 972 family bacteriocin</fullName>
    </submittedName>
</protein>
<evidence type="ECO:0000313" key="3">
    <source>
        <dbReference type="Proteomes" id="UP000579647"/>
    </source>
</evidence>
<organism evidence="2 3">
    <name type="scientific">Nocardiopsis metallicus</name>
    <dbReference type="NCBI Taxonomy" id="179819"/>
    <lineage>
        <taxon>Bacteria</taxon>
        <taxon>Bacillati</taxon>
        <taxon>Actinomycetota</taxon>
        <taxon>Actinomycetes</taxon>
        <taxon>Streptosporangiales</taxon>
        <taxon>Nocardiopsidaceae</taxon>
        <taxon>Nocardiopsis</taxon>
    </lineage>
</organism>